<keyword evidence="10" id="KW-0472">Membrane</keyword>
<dbReference type="InterPro" id="IPR036890">
    <property type="entry name" value="HATPase_C_sf"/>
</dbReference>
<dbReference type="InterPro" id="IPR003661">
    <property type="entry name" value="HisK_dim/P_dom"/>
</dbReference>
<evidence type="ECO:0000259" key="12">
    <source>
        <dbReference type="PROSITE" id="PS50110"/>
    </source>
</evidence>
<evidence type="ECO:0000256" key="3">
    <source>
        <dbReference type="ARBA" id="ARBA00018672"/>
    </source>
</evidence>
<dbReference type="InterPro" id="IPR011006">
    <property type="entry name" value="CheY-like_superfamily"/>
</dbReference>
<evidence type="ECO:0000256" key="5">
    <source>
        <dbReference type="ARBA" id="ARBA00022679"/>
    </source>
</evidence>
<evidence type="ECO:0000256" key="10">
    <source>
        <dbReference type="SAM" id="Phobius"/>
    </source>
</evidence>
<dbReference type="Pfam" id="PF00512">
    <property type="entry name" value="HisKA"/>
    <property type="match status" value="1"/>
</dbReference>
<evidence type="ECO:0000256" key="7">
    <source>
        <dbReference type="ARBA" id="ARBA00023012"/>
    </source>
</evidence>
<keyword evidence="13" id="KW-0547">Nucleotide-binding</keyword>
<dbReference type="SMART" id="SM00387">
    <property type="entry name" value="HATPase_c"/>
    <property type="match status" value="1"/>
</dbReference>
<keyword evidence="5" id="KW-0808">Transferase</keyword>
<accession>A0ABT1EIH9</accession>
<feature type="modified residue" description="4-aspartylphosphate" evidence="9">
    <location>
        <position position="606"/>
    </location>
</feature>
<dbReference type="Pfam" id="PF00072">
    <property type="entry name" value="Response_reg"/>
    <property type="match status" value="1"/>
</dbReference>
<feature type="domain" description="Response regulatory" evidence="12">
    <location>
        <begin position="555"/>
        <end position="675"/>
    </location>
</feature>
<dbReference type="Pfam" id="PF02518">
    <property type="entry name" value="HATPase_c"/>
    <property type="match status" value="1"/>
</dbReference>
<comment type="caution">
    <text evidence="13">The sequence shown here is derived from an EMBL/GenBank/DDBJ whole genome shotgun (WGS) entry which is preliminary data.</text>
</comment>
<dbReference type="SUPFAM" id="SSF55781">
    <property type="entry name" value="GAF domain-like"/>
    <property type="match status" value="1"/>
</dbReference>
<dbReference type="SUPFAM" id="SSF47384">
    <property type="entry name" value="Homodimeric domain of signal transducing histidine kinase"/>
    <property type="match status" value="1"/>
</dbReference>
<proteinExistence type="predicted"/>
<dbReference type="EMBL" id="JAMZFV010000004">
    <property type="protein sequence ID" value="MCP1109572.1"/>
    <property type="molecule type" value="Genomic_DNA"/>
</dbReference>
<keyword evidence="10" id="KW-0812">Transmembrane</keyword>
<dbReference type="Gene3D" id="3.30.565.10">
    <property type="entry name" value="Histidine kinase-like ATPase, C-terminal domain"/>
    <property type="match status" value="1"/>
</dbReference>
<dbReference type="InterPro" id="IPR001789">
    <property type="entry name" value="Sig_transdc_resp-reg_receiver"/>
</dbReference>
<evidence type="ECO:0000256" key="4">
    <source>
        <dbReference type="ARBA" id="ARBA00022553"/>
    </source>
</evidence>
<dbReference type="Pfam" id="PF01590">
    <property type="entry name" value="GAF"/>
    <property type="match status" value="1"/>
</dbReference>
<dbReference type="PROSITE" id="PS50109">
    <property type="entry name" value="HIS_KIN"/>
    <property type="match status" value="1"/>
</dbReference>
<protein>
    <recommendedName>
        <fullName evidence="3">Stage 0 sporulation protein A homolog</fullName>
        <ecNumber evidence="2">2.7.13.3</ecNumber>
    </recommendedName>
</protein>
<comment type="function">
    <text evidence="8">May play the central regulatory role in sporulation. It may be an element of the effector pathway responsible for the activation of sporulation genes in response to nutritional stress. Spo0A may act in concert with spo0H (a sigma factor) to control the expression of some genes that are critical to the sporulation process.</text>
</comment>
<evidence type="ECO:0000259" key="11">
    <source>
        <dbReference type="PROSITE" id="PS50109"/>
    </source>
</evidence>
<keyword evidence="14" id="KW-1185">Reference proteome</keyword>
<dbReference type="InterPro" id="IPR003018">
    <property type="entry name" value="GAF"/>
</dbReference>
<dbReference type="PRINTS" id="PR00344">
    <property type="entry name" value="BCTRLSENSOR"/>
</dbReference>
<dbReference type="EC" id="2.7.13.3" evidence="2"/>
<dbReference type="PANTHER" id="PTHR45339">
    <property type="entry name" value="HYBRID SIGNAL TRANSDUCTION HISTIDINE KINASE J"/>
    <property type="match status" value="1"/>
</dbReference>
<name>A0ABT1EIH9_9FIRM</name>
<keyword evidence="13" id="KW-0067">ATP-binding</keyword>
<sequence>MAFTTYKFNYIFKWADEYLTNSHPYLKRNKNLILIVQCFFILGFAIGATDILTGKAAPIRYFVGVVFVIAACFAFFLMRYIEQLTSALQEQGDEVIIQNKNLQLQVKQQVGEVMYHDQMLQASNEVASLLLASSVEEFDRVLHECMGVLAGSVDADRMYIWKNHKKGDKLYCTQIIEWSELVEPQQDKDLVIDIPYDENIPGWEEAFTNGRSVNGLVRNLSLAEQAQLSPQGILSILVVPVYYKNEFWGFIGFDDCHSEREFSQAQEGILRTAGVLIATALLRNEMTVELIRAQEDALAGTEAKSRFLASMSHEIRTPINAITGMVAIAKDTEEKEKIYDYLEKIDGVTRQLLGIINDILDMSKIEAGKMHLASEVFDLYDLLDNVKNIIGVRTEEKNQELQIHLGENVPRLVEGDELRLTQILLNLLSNATKFTPEEGKIEVKIDCLGADADSFDLRFLVKDNGIGISKAQQAVVFKSFEQAEKSTAREYGGTGLGLVISKHIAEMMNGGITLESELGKGSSFTVDIKVKRASAIASNKHEEYEESSFSLEGKFVLLAEDIEINREIVITLLTRKGAKVHWGANGEEILTLFQKDPDLYDLILMDIQMPVMDGYEATEKIRSSGLERAETIPIIAMTANAFAEDVKKCLAAGMNGHIPKPVDVKVLYQTLFEMLT</sequence>
<evidence type="ECO:0000256" key="2">
    <source>
        <dbReference type="ARBA" id="ARBA00012438"/>
    </source>
</evidence>
<dbReference type="Proteomes" id="UP001523565">
    <property type="component" value="Unassembled WGS sequence"/>
</dbReference>
<dbReference type="CDD" id="cd17546">
    <property type="entry name" value="REC_hyHK_CKI1_RcsC-like"/>
    <property type="match status" value="1"/>
</dbReference>
<feature type="transmembrane region" description="Helical" evidence="10">
    <location>
        <begin position="59"/>
        <end position="81"/>
    </location>
</feature>
<evidence type="ECO:0000256" key="8">
    <source>
        <dbReference type="ARBA" id="ARBA00024867"/>
    </source>
</evidence>
<dbReference type="SMART" id="SM00065">
    <property type="entry name" value="GAF"/>
    <property type="match status" value="1"/>
</dbReference>
<dbReference type="InterPro" id="IPR036097">
    <property type="entry name" value="HisK_dim/P_sf"/>
</dbReference>
<dbReference type="SUPFAM" id="SSF55874">
    <property type="entry name" value="ATPase domain of HSP90 chaperone/DNA topoisomerase II/histidine kinase"/>
    <property type="match status" value="1"/>
</dbReference>
<feature type="transmembrane region" description="Helical" evidence="10">
    <location>
        <begin position="32"/>
        <end position="52"/>
    </location>
</feature>
<keyword evidence="4 9" id="KW-0597">Phosphoprotein</keyword>
<dbReference type="CDD" id="cd16922">
    <property type="entry name" value="HATPase_EvgS-ArcB-TorS-like"/>
    <property type="match status" value="1"/>
</dbReference>
<comment type="catalytic activity">
    <reaction evidence="1">
        <text>ATP + protein L-histidine = ADP + protein N-phospho-L-histidine.</text>
        <dbReference type="EC" id="2.7.13.3"/>
    </reaction>
</comment>
<dbReference type="Gene3D" id="1.10.287.130">
    <property type="match status" value="1"/>
</dbReference>
<dbReference type="PANTHER" id="PTHR45339:SF1">
    <property type="entry name" value="HYBRID SIGNAL TRANSDUCTION HISTIDINE KINASE J"/>
    <property type="match status" value="1"/>
</dbReference>
<evidence type="ECO:0000256" key="6">
    <source>
        <dbReference type="ARBA" id="ARBA00022777"/>
    </source>
</evidence>
<dbReference type="GO" id="GO:0005524">
    <property type="term" value="F:ATP binding"/>
    <property type="evidence" value="ECO:0007669"/>
    <property type="project" value="UniProtKB-KW"/>
</dbReference>
<organism evidence="13 14">
    <name type="scientific">Ohessyouella blattaphilus</name>
    <dbReference type="NCBI Taxonomy" id="2949333"/>
    <lineage>
        <taxon>Bacteria</taxon>
        <taxon>Bacillati</taxon>
        <taxon>Bacillota</taxon>
        <taxon>Clostridia</taxon>
        <taxon>Lachnospirales</taxon>
        <taxon>Lachnospiraceae</taxon>
        <taxon>Ohessyouella</taxon>
    </lineage>
</organism>
<dbReference type="SMART" id="SM00448">
    <property type="entry name" value="REC"/>
    <property type="match status" value="1"/>
</dbReference>
<keyword evidence="6" id="KW-0418">Kinase</keyword>
<dbReference type="InterPro" id="IPR005467">
    <property type="entry name" value="His_kinase_dom"/>
</dbReference>
<dbReference type="InterPro" id="IPR003594">
    <property type="entry name" value="HATPase_dom"/>
</dbReference>
<evidence type="ECO:0000256" key="9">
    <source>
        <dbReference type="PROSITE-ProRule" id="PRU00169"/>
    </source>
</evidence>
<evidence type="ECO:0000313" key="13">
    <source>
        <dbReference type="EMBL" id="MCP1109572.1"/>
    </source>
</evidence>
<keyword evidence="10" id="KW-1133">Transmembrane helix</keyword>
<dbReference type="SUPFAM" id="SSF52172">
    <property type="entry name" value="CheY-like"/>
    <property type="match status" value="1"/>
</dbReference>
<dbReference type="RefSeq" id="WP_262068475.1">
    <property type="nucleotide sequence ID" value="NZ_JAMXOC010000004.1"/>
</dbReference>
<dbReference type="InterPro" id="IPR029016">
    <property type="entry name" value="GAF-like_dom_sf"/>
</dbReference>
<evidence type="ECO:0000313" key="14">
    <source>
        <dbReference type="Proteomes" id="UP001523565"/>
    </source>
</evidence>
<dbReference type="InterPro" id="IPR004358">
    <property type="entry name" value="Sig_transdc_His_kin-like_C"/>
</dbReference>
<dbReference type="SMART" id="SM00388">
    <property type="entry name" value="HisKA"/>
    <property type="match status" value="1"/>
</dbReference>
<gene>
    <name evidence="13" type="ORF">NK118_04815</name>
</gene>
<feature type="domain" description="Histidine kinase" evidence="11">
    <location>
        <begin position="310"/>
        <end position="532"/>
    </location>
</feature>
<evidence type="ECO:0000256" key="1">
    <source>
        <dbReference type="ARBA" id="ARBA00000085"/>
    </source>
</evidence>
<dbReference type="Gene3D" id="3.30.450.40">
    <property type="match status" value="1"/>
</dbReference>
<dbReference type="CDD" id="cd00082">
    <property type="entry name" value="HisKA"/>
    <property type="match status" value="1"/>
</dbReference>
<reference evidence="13 14" key="1">
    <citation type="journal article" date="2022" name="Genome Biol. Evol.">
        <title>Host diet, physiology and behaviors set the stage for Lachnospiraceae cladogenesis.</title>
        <authorList>
            <person name="Vera-Ponce De Leon A."/>
            <person name="Schneider M."/>
            <person name="Jahnes B.C."/>
            <person name="Sadowski V."/>
            <person name="Camuy-Velez L.A."/>
            <person name="Duan J."/>
            <person name="Sabree Z.L."/>
        </authorList>
    </citation>
    <scope>NUCLEOTIDE SEQUENCE [LARGE SCALE GENOMIC DNA]</scope>
    <source>
        <strain evidence="13 14">PAL227</strain>
    </source>
</reference>
<dbReference type="PROSITE" id="PS50110">
    <property type="entry name" value="RESPONSE_REGULATORY"/>
    <property type="match status" value="1"/>
</dbReference>
<keyword evidence="7" id="KW-0902">Two-component regulatory system</keyword>
<dbReference type="Gene3D" id="3.40.50.2300">
    <property type="match status" value="1"/>
</dbReference>